<evidence type="ECO:0000256" key="2">
    <source>
        <dbReference type="SAM" id="MobiDB-lite"/>
    </source>
</evidence>
<evidence type="ECO:0000313" key="3">
    <source>
        <dbReference type="EMBL" id="CAH1388485.1"/>
    </source>
</evidence>
<name>A0A9P0H0E0_NEZVI</name>
<dbReference type="GO" id="GO:0032991">
    <property type="term" value="C:protein-containing complex"/>
    <property type="evidence" value="ECO:0007669"/>
    <property type="project" value="UniProtKB-ARBA"/>
</dbReference>
<dbReference type="Proteomes" id="UP001152798">
    <property type="component" value="Chromosome 1"/>
</dbReference>
<dbReference type="GO" id="GO:0035493">
    <property type="term" value="P:SNARE complex assembly"/>
    <property type="evidence" value="ECO:0007669"/>
    <property type="project" value="TreeGrafter"/>
</dbReference>
<feature type="compositionally biased region" description="Basic and acidic residues" evidence="2">
    <location>
        <begin position="611"/>
        <end position="627"/>
    </location>
</feature>
<evidence type="ECO:0000256" key="1">
    <source>
        <dbReference type="ARBA" id="ARBA00023054"/>
    </source>
</evidence>
<dbReference type="AlphaFoldDB" id="A0A9P0H0E0"/>
<keyword evidence="1" id="KW-0175">Coiled coil</keyword>
<sequence length="672" mass="77113">MTSVTERSVLRWKEWIPLITQQQRLRNLIQVIAYNIHVKVEMMELKKTKKFYYYYTLHLTAMSSPLYTSEHLESENPKWAEIEINKLYGSANGVVIRLWVHVPDDVDSVITVWGIYFSGLVYIGPRLSCTDSSSFSPNSLILHMHGGYFTAPHCFLNPHPVTPRTISIQLDAINVKPSYSIDLLLRLQSLQHSIKKESHATSVLQQQIAEGLFASTYQNSDNSRGSAALRKLLSKKSPPKADPVQVLAVKRELEMMRFKVKLLTEHKDLVHVTLQKRLTERNNLLEKNQDRESELMENFCCLRREIEKKREMKAELTECKAQLTQTASLLDLRRREIISELAYIYPIVQLSDGRYTIRDVHLPNSEDFEGKDELMISVALGFVAHLVQMISYFMDVPTRYPICHFGSRSKIIDHITDNIPDKEREFPLYSRGKERHAFNYGVYLLNKNIAQLRWYCGLTTSDLRHTLPNLQGLMNLKRDDFGRNVNANKSQRKTGLSFSLDHGLDNVDARQVNSDPQPYTFERRLQHETHPPIHDLASLMSLDIPSHSKSSYHEDITSSTSDLKCTEVAEDISRLRVSDDSELKIPDDSKIKISDDTEQKIPADSELKISDDSELKIPDDSELKIPDDSLLNISKGDENSCDIPGTEQIIYESHSHDDLSSFNEETSVSHEI</sequence>
<evidence type="ECO:0000313" key="4">
    <source>
        <dbReference type="Proteomes" id="UP001152798"/>
    </source>
</evidence>
<dbReference type="GO" id="GO:0005768">
    <property type="term" value="C:endosome"/>
    <property type="evidence" value="ECO:0007669"/>
    <property type="project" value="TreeGrafter"/>
</dbReference>
<gene>
    <name evidence="3" type="ORF">NEZAVI_LOCUS99</name>
</gene>
<dbReference type="EMBL" id="OV725077">
    <property type="protein sequence ID" value="CAH1388485.1"/>
    <property type="molecule type" value="Genomic_DNA"/>
</dbReference>
<organism evidence="3 4">
    <name type="scientific">Nezara viridula</name>
    <name type="common">Southern green stink bug</name>
    <name type="synonym">Cimex viridulus</name>
    <dbReference type="NCBI Taxonomy" id="85310"/>
    <lineage>
        <taxon>Eukaryota</taxon>
        <taxon>Metazoa</taxon>
        <taxon>Ecdysozoa</taxon>
        <taxon>Arthropoda</taxon>
        <taxon>Hexapoda</taxon>
        <taxon>Insecta</taxon>
        <taxon>Pterygota</taxon>
        <taxon>Neoptera</taxon>
        <taxon>Paraneoptera</taxon>
        <taxon>Hemiptera</taxon>
        <taxon>Heteroptera</taxon>
        <taxon>Panheteroptera</taxon>
        <taxon>Pentatomomorpha</taxon>
        <taxon>Pentatomoidea</taxon>
        <taxon>Pentatomidae</taxon>
        <taxon>Pentatominae</taxon>
        <taxon>Nezara</taxon>
    </lineage>
</organism>
<keyword evidence="4" id="KW-1185">Reference proteome</keyword>
<reference evidence="3" key="1">
    <citation type="submission" date="2022-01" db="EMBL/GenBank/DDBJ databases">
        <authorList>
            <person name="King R."/>
        </authorList>
    </citation>
    <scope>NUCLEOTIDE SEQUENCE</scope>
</reference>
<dbReference type="Pfam" id="PF10186">
    <property type="entry name" value="ATG14"/>
    <property type="match status" value="1"/>
</dbReference>
<dbReference type="OrthoDB" id="72772at2759"/>
<feature type="region of interest" description="Disordered" evidence="2">
    <location>
        <begin position="611"/>
        <end position="672"/>
    </location>
</feature>
<accession>A0A9P0H0E0</accession>
<dbReference type="PANTHER" id="PTHR15157:SF5">
    <property type="entry name" value="UV RADIATION RESISTANCE-ASSOCIATED GENE PROTEIN"/>
    <property type="match status" value="1"/>
</dbReference>
<dbReference type="GO" id="GO:0000149">
    <property type="term" value="F:SNARE binding"/>
    <property type="evidence" value="ECO:0007669"/>
    <property type="project" value="TreeGrafter"/>
</dbReference>
<evidence type="ECO:0008006" key="5">
    <source>
        <dbReference type="Google" id="ProtNLM"/>
    </source>
</evidence>
<proteinExistence type="predicted"/>
<dbReference type="InterPro" id="IPR018791">
    <property type="entry name" value="UV_resistance/autophagy_Atg14"/>
</dbReference>
<protein>
    <recommendedName>
        <fullName evidence="5">UV radiation resistance-associated gene protein</fullName>
    </recommendedName>
</protein>
<dbReference type="GO" id="GO:0000323">
    <property type="term" value="C:lytic vacuole"/>
    <property type="evidence" value="ECO:0007669"/>
    <property type="project" value="TreeGrafter"/>
</dbReference>
<dbReference type="PANTHER" id="PTHR15157">
    <property type="entry name" value="UV RADIATION RESISTANCE-ASSOCIATED GENE PROTEIN"/>
    <property type="match status" value="1"/>
</dbReference>